<protein>
    <recommendedName>
        <fullName evidence="4">J domain-containing protein</fullName>
    </recommendedName>
</protein>
<dbReference type="Gene3D" id="1.20.1280.20">
    <property type="entry name" value="HscB, C-terminal domain"/>
    <property type="match status" value="1"/>
</dbReference>
<dbReference type="PANTHER" id="PTHR14021">
    <property type="entry name" value="IRON-SULFUR CLUSTER CO-CHAPERONE PROTEIN HSCB"/>
    <property type="match status" value="1"/>
</dbReference>
<dbReference type="InterPro" id="IPR036386">
    <property type="entry name" value="HscB_C_sf"/>
</dbReference>
<dbReference type="HAMAP" id="MF_00682">
    <property type="entry name" value="HscB"/>
    <property type="match status" value="1"/>
</dbReference>
<dbReference type="GO" id="GO:0051087">
    <property type="term" value="F:protein-folding chaperone binding"/>
    <property type="evidence" value="ECO:0007669"/>
    <property type="project" value="InterPro"/>
</dbReference>
<dbReference type="SMART" id="SM00271">
    <property type="entry name" value="DnaJ"/>
    <property type="match status" value="1"/>
</dbReference>
<dbReference type="Pfam" id="PF07743">
    <property type="entry name" value="HSCB_C"/>
    <property type="match status" value="1"/>
</dbReference>
<dbReference type="Proteomes" id="UP000593567">
    <property type="component" value="Unassembled WGS sequence"/>
</dbReference>
<dbReference type="SUPFAM" id="SSF46565">
    <property type="entry name" value="Chaperone J-domain"/>
    <property type="match status" value="1"/>
</dbReference>
<sequence>MANLLCCCGYKNRLVDGMARNMKLLIRLTSKRAHIKSIAQSCQIERNVCYNSFLLSNSYSNLRQIDMRKLLVFRLSTSSVRLVRSFSNNNKFCWKCGGKLRSDNSFDDSIHPAEKFYCPHTECKALQPPSNEDYFKQFSLPLHYNVEVSELTRRYKKIQQRLHPDKFIHACEEQKRHAAEQSSLINKAYDTLLKPVARALYMLELNGLSLEEGEVAVDSSLLLEILELNEEIEELQEETQLKTIFEENRDKINQLIAKIELAFQEHDYSRAKQFIAEIKYLVNIEDKIKEKTYFH</sequence>
<dbReference type="PROSITE" id="PS50076">
    <property type="entry name" value="DNAJ_2"/>
    <property type="match status" value="1"/>
</dbReference>
<evidence type="ECO:0000256" key="1">
    <source>
        <dbReference type="ARBA" id="ARBA00010476"/>
    </source>
</evidence>
<dbReference type="NCBIfam" id="TIGR00714">
    <property type="entry name" value="hscB"/>
    <property type="match status" value="1"/>
</dbReference>
<feature type="coiled-coil region" evidence="3">
    <location>
        <begin position="218"/>
        <end position="248"/>
    </location>
</feature>
<dbReference type="Pfam" id="PF00226">
    <property type="entry name" value="DnaJ"/>
    <property type="match status" value="1"/>
</dbReference>
<evidence type="ECO:0000313" key="5">
    <source>
        <dbReference type="EMBL" id="KAF6039216.1"/>
    </source>
</evidence>
<reference evidence="5" key="1">
    <citation type="submission" date="2020-06" db="EMBL/GenBank/DDBJ databases">
        <title>Draft genome of Bugula neritina, a colonial animal packing powerful symbionts and potential medicines.</title>
        <authorList>
            <person name="Rayko M."/>
        </authorList>
    </citation>
    <scope>NUCLEOTIDE SEQUENCE [LARGE SCALE GENOMIC DNA]</scope>
    <source>
        <strain evidence="5">Kwan_BN1</strain>
    </source>
</reference>
<proteinExistence type="inferred from homology"/>
<keyword evidence="2" id="KW-0143">Chaperone</keyword>
<organism evidence="5 6">
    <name type="scientific">Bugula neritina</name>
    <name type="common">Brown bryozoan</name>
    <name type="synonym">Sertularia neritina</name>
    <dbReference type="NCBI Taxonomy" id="10212"/>
    <lineage>
        <taxon>Eukaryota</taxon>
        <taxon>Metazoa</taxon>
        <taxon>Spiralia</taxon>
        <taxon>Lophotrochozoa</taxon>
        <taxon>Bryozoa</taxon>
        <taxon>Gymnolaemata</taxon>
        <taxon>Cheilostomatida</taxon>
        <taxon>Flustrina</taxon>
        <taxon>Buguloidea</taxon>
        <taxon>Bugulidae</taxon>
        <taxon>Bugula</taxon>
    </lineage>
</organism>
<dbReference type="Gene3D" id="1.10.287.110">
    <property type="entry name" value="DnaJ domain"/>
    <property type="match status" value="1"/>
</dbReference>
<dbReference type="InterPro" id="IPR036869">
    <property type="entry name" value="J_dom_sf"/>
</dbReference>
<dbReference type="InterPro" id="IPR009073">
    <property type="entry name" value="HscB_oligo_C"/>
</dbReference>
<keyword evidence="6" id="KW-1185">Reference proteome</keyword>
<dbReference type="GO" id="GO:0001671">
    <property type="term" value="F:ATPase activator activity"/>
    <property type="evidence" value="ECO:0007669"/>
    <property type="project" value="InterPro"/>
</dbReference>
<gene>
    <name evidence="5" type="ORF">EB796_002486</name>
</gene>
<dbReference type="GO" id="GO:0051259">
    <property type="term" value="P:protein complex oligomerization"/>
    <property type="evidence" value="ECO:0007669"/>
    <property type="project" value="InterPro"/>
</dbReference>
<dbReference type="AlphaFoldDB" id="A0A7J7KM38"/>
<accession>A0A7J7KM38</accession>
<comment type="similarity">
    <text evidence="1">Belongs to the HscB family.</text>
</comment>
<evidence type="ECO:0000256" key="3">
    <source>
        <dbReference type="SAM" id="Coils"/>
    </source>
</evidence>
<feature type="domain" description="J" evidence="4">
    <location>
        <begin position="133"/>
        <end position="205"/>
    </location>
</feature>
<evidence type="ECO:0000313" key="6">
    <source>
        <dbReference type="Proteomes" id="UP000593567"/>
    </source>
</evidence>
<dbReference type="InterPro" id="IPR001623">
    <property type="entry name" value="DnaJ_domain"/>
</dbReference>
<evidence type="ECO:0000256" key="2">
    <source>
        <dbReference type="ARBA" id="ARBA00023186"/>
    </source>
</evidence>
<comment type="caution">
    <text evidence="5">The sequence shown here is derived from an EMBL/GenBank/DDBJ whole genome shotgun (WGS) entry which is preliminary data.</text>
</comment>
<evidence type="ECO:0000259" key="4">
    <source>
        <dbReference type="PROSITE" id="PS50076"/>
    </source>
</evidence>
<dbReference type="PANTHER" id="PTHR14021:SF15">
    <property type="entry name" value="IRON-SULFUR CLUSTER CO-CHAPERONE PROTEIN HSCB"/>
    <property type="match status" value="1"/>
</dbReference>
<dbReference type="InterPro" id="IPR004640">
    <property type="entry name" value="HscB"/>
</dbReference>
<dbReference type="GO" id="GO:0044571">
    <property type="term" value="P:[2Fe-2S] cluster assembly"/>
    <property type="evidence" value="ECO:0007669"/>
    <property type="project" value="InterPro"/>
</dbReference>
<dbReference type="EMBL" id="VXIV02000291">
    <property type="protein sequence ID" value="KAF6039216.1"/>
    <property type="molecule type" value="Genomic_DNA"/>
</dbReference>
<dbReference type="OrthoDB" id="448954at2759"/>
<dbReference type="CDD" id="cd06257">
    <property type="entry name" value="DnaJ"/>
    <property type="match status" value="1"/>
</dbReference>
<dbReference type="SUPFAM" id="SSF47144">
    <property type="entry name" value="HSC20 (HSCB), C-terminal oligomerisation domain"/>
    <property type="match status" value="1"/>
</dbReference>
<dbReference type="GO" id="GO:0005739">
    <property type="term" value="C:mitochondrion"/>
    <property type="evidence" value="ECO:0007669"/>
    <property type="project" value="TreeGrafter"/>
</dbReference>
<keyword evidence="3" id="KW-0175">Coiled coil</keyword>
<name>A0A7J7KM38_BUGNE</name>